<proteinExistence type="predicted"/>
<evidence type="ECO:0000256" key="6">
    <source>
        <dbReference type="ARBA" id="ARBA00022989"/>
    </source>
</evidence>
<protein>
    <recommendedName>
        <fullName evidence="9">Glycosyltransferase RgtA/B/C/D-like domain-containing protein</fullName>
    </recommendedName>
</protein>
<keyword evidence="3" id="KW-0328">Glycosyltransferase</keyword>
<evidence type="ECO:0000256" key="3">
    <source>
        <dbReference type="ARBA" id="ARBA00022676"/>
    </source>
</evidence>
<keyword evidence="7 8" id="KW-0472">Membrane</keyword>
<feature type="transmembrane region" description="Helical" evidence="8">
    <location>
        <begin position="338"/>
        <end position="358"/>
    </location>
</feature>
<keyword evidence="4" id="KW-0808">Transferase</keyword>
<dbReference type="Proteomes" id="UP000540989">
    <property type="component" value="Unassembled WGS sequence"/>
</dbReference>
<evidence type="ECO:0000256" key="8">
    <source>
        <dbReference type="SAM" id="Phobius"/>
    </source>
</evidence>
<dbReference type="Pfam" id="PF13231">
    <property type="entry name" value="PMT_2"/>
    <property type="match status" value="1"/>
</dbReference>
<organism evidence="10 11">
    <name type="scientific">Granulicella aggregans</name>
    <dbReference type="NCBI Taxonomy" id="474949"/>
    <lineage>
        <taxon>Bacteria</taxon>
        <taxon>Pseudomonadati</taxon>
        <taxon>Acidobacteriota</taxon>
        <taxon>Terriglobia</taxon>
        <taxon>Terriglobales</taxon>
        <taxon>Acidobacteriaceae</taxon>
        <taxon>Granulicella</taxon>
    </lineage>
</organism>
<gene>
    <name evidence="10" type="ORF">HDF16_000952</name>
</gene>
<comment type="caution">
    <text evidence="10">The sequence shown here is derived from an EMBL/GenBank/DDBJ whole genome shotgun (WGS) entry which is preliminary data.</text>
</comment>
<evidence type="ECO:0000259" key="9">
    <source>
        <dbReference type="Pfam" id="PF13231"/>
    </source>
</evidence>
<dbReference type="GO" id="GO:0009103">
    <property type="term" value="P:lipopolysaccharide biosynthetic process"/>
    <property type="evidence" value="ECO:0007669"/>
    <property type="project" value="UniProtKB-ARBA"/>
</dbReference>
<keyword evidence="11" id="KW-1185">Reference proteome</keyword>
<evidence type="ECO:0000256" key="1">
    <source>
        <dbReference type="ARBA" id="ARBA00004651"/>
    </source>
</evidence>
<feature type="transmembrane region" description="Helical" evidence="8">
    <location>
        <begin position="224"/>
        <end position="244"/>
    </location>
</feature>
<reference evidence="10 11" key="1">
    <citation type="submission" date="2020-08" db="EMBL/GenBank/DDBJ databases">
        <title>Genomic Encyclopedia of Type Strains, Phase IV (KMG-V): Genome sequencing to study the core and pangenomes of soil and plant-associated prokaryotes.</title>
        <authorList>
            <person name="Whitman W."/>
        </authorList>
    </citation>
    <scope>NUCLEOTIDE SEQUENCE [LARGE SCALE GENOMIC DNA]</scope>
    <source>
        <strain evidence="10 11">M8UP14</strain>
    </source>
</reference>
<feature type="transmembrane region" description="Helical" evidence="8">
    <location>
        <begin position="160"/>
        <end position="177"/>
    </location>
</feature>
<evidence type="ECO:0000256" key="7">
    <source>
        <dbReference type="ARBA" id="ARBA00023136"/>
    </source>
</evidence>
<comment type="subcellular location">
    <subcellularLocation>
        <location evidence="1">Cell membrane</location>
        <topology evidence="1">Multi-pass membrane protein</topology>
    </subcellularLocation>
</comment>
<dbReference type="GO" id="GO:0005886">
    <property type="term" value="C:plasma membrane"/>
    <property type="evidence" value="ECO:0007669"/>
    <property type="project" value="UniProtKB-SubCell"/>
</dbReference>
<dbReference type="PANTHER" id="PTHR33908">
    <property type="entry name" value="MANNOSYLTRANSFERASE YKCB-RELATED"/>
    <property type="match status" value="1"/>
</dbReference>
<dbReference type="InterPro" id="IPR038731">
    <property type="entry name" value="RgtA/B/C-like"/>
</dbReference>
<feature type="domain" description="Glycosyltransferase RgtA/B/C/D-like" evidence="9">
    <location>
        <begin position="83"/>
        <end position="238"/>
    </location>
</feature>
<dbReference type="GO" id="GO:0016763">
    <property type="term" value="F:pentosyltransferase activity"/>
    <property type="evidence" value="ECO:0007669"/>
    <property type="project" value="TreeGrafter"/>
</dbReference>
<feature type="transmembrane region" description="Helical" evidence="8">
    <location>
        <begin position="18"/>
        <end position="39"/>
    </location>
</feature>
<evidence type="ECO:0000256" key="4">
    <source>
        <dbReference type="ARBA" id="ARBA00022679"/>
    </source>
</evidence>
<feature type="transmembrane region" description="Helical" evidence="8">
    <location>
        <begin position="364"/>
        <end position="381"/>
    </location>
</feature>
<evidence type="ECO:0000256" key="2">
    <source>
        <dbReference type="ARBA" id="ARBA00022475"/>
    </source>
</evidence>
<feature type="transmembrane region" description="Helical" evidence="8">
    <location>
        <begin position="184"/>
        <end position="212"/>
    </location>
</feature>
<dbReference type="EMBL" id="JACHIP010000001">
    <property type="protein sequence ID" value="MBB5056283.1"/>
    <property type="molecule type" value="Genomic_DNA"/>
</dbReference>
<name>A0A7W8E1X0_9BACT</name>
<evidence type="ECO:0000313" key="10">
    <source>
        <dbReference type="EMBL" id="MBB5056283.1"/>
    </source>
</evidence>
<accession>A0A7W8E1X0</accession>
<dbReference type="AlphaFoldDB" id="A0A7W8E1X0"/>
<feature type="transmembrane region" description="Helical" evidence="8">
    <location>
        <begin position="79"/>
        <end position="97"/>
    </location>
</feature>
<keyword evidence="2" id="KW-1003">Cell membrane</keyword>
<dbReference type="InterPro" id="IPR050297">
    <property type="entry name" value="LipidA_mod_glycosyltrf_83"/>
</dbReference>
<evidence type="ECO:0000313" key="11">
    <source>
        <dbReference type="Proteomes" id="UP000540989"/>
    </source>
</evidence>
<dbReference type="RefSeq" id="WP_184213947.1">
    <property type="nucleotide sequence ID" value="NZ_JACHIP010000001.1"/>
</dbReference>
<evidence type="ECO:0000256" key="5">
    <source>
        <dbReference type="ARBA" id="ARBA00022692"/>
    </source>
</evidence>
<keyword evidence="5 8" id="KW-0812">Transmembrane</keyword>
<keyword evidence="6 8" id="KW-1133">Transmembrane helix</keyword>
<dbReference type="PANTHER" id="PTHR33908:SF11">
    <property type="entry name" value="MEMBRANE PROTEIN"/>
    <property type="match status" value="1"/>
</dbReference>
<feature type="transmembrane region" description="Helical" evidence="8">
    <location>
        <begin position="103"/>
        <end position="126"/>
    </location>
</feature>
<sequence>MKLESLAPSVRQDKTGRVYYSAILGLALLLRSLIVIPALKGAPRWWFFNQASEYGCLAQSLLAGHGYSSPFCGSTGPSAFLAPGYPLLVAAVFHLFGAYSLHAAAALIGLQILFGVMVVLAVMLIAKRLLGSASANIVGALCAISPPAVCLPILFWETSLSMLLLTGVILLAMRCVERRDNLPWVVFGAYCALAMFVNPSLLLTFAAVLIWMTWQSGTSRMRGPALALLTWCVIFSIWPIRNAYRLHAFIPLRTNLGYELWQGNRPGSDGTFTAALHPNTSDEEYARYAELGETGYMREKSDLAIAAIKADKPRFLKLSAERFIKFWVNSVESKSSSLLSLNIAFTSLMGAVGLGLLFWRKNSAAWLLALPFVVLPAPYYLTHADFRFRLLLDPLAILLTTYVYRELRGWLGSHAARAKATASLDEDGFVVRT</sequence>